<feature type="compositionally biased region" description="Polar residues" evidence="1">
    <location>
        <begin position="242"/>
        <end position="276"/>
    </location>
</feature>
<sequence>MNTSPDQPPTEDLVATLSGKWGDDKLKWLPSQSSHLYKDLEEWPRRLLVAITALASRTHTDEDRDFVIEQLQKKVVEVIGRDSITFGPWMPSEQLADQLAWDAETLLTNLTPAFDRIDGLSSAWGDHVKSWLQPSAIPHSSALAWDYKLLRLMARFATTYPRARLVMKEHCVPKAIKTRTMGNPNASLKVTSTDWGRANSMYANIRKTGRLPHVVAEIERRLLSEQDAANVSEAKQQESPKDNNTGYPVVTNSTSYPVVTNNTSYPVVTNTPQLRQAKTAGVARDAKHKRSRSPNIPEISEEAVQKAKPKKTLSSPAGSRGHLPSSKRARHFHKRGI</sequence>
<dbReference type="AlphaFoldDB" id="A0A1J9SCY2"/>
<evidence type="ECO:0000313" key="2">
    <source>
        <dbReference type="EMBL" id="OJD37429.1"/>
    </source>
</evidence>
<gene>
    <name evidence="2" type="ORF">BKCO1_7000160</name>
</gene>
<dbReference type="RefSeq" id="XP_020133568.1">
    <property type="nucleotide sequence ID" value="XM_020278608.1"/>
</dbReference>
<evidence type="ECO:0000256" key="1">
    <source>
        <dbReference type="SAM" id="MobiDB-lite"/>
    </source>
</evidence>
<feature type="region of interest" description="Disordered" evidence="1">
    <location>
        <begin position="227"/>
        <end position="337"/>
    </location>
</feature>
<feature type="compositionally biased region" description="Basic residues" evidence="1">
    <location>
        <begin position="325"/>
        <end position="337"/>
    </location>
</feature>
<keyword evidence="3" id="KW-1185">Reference proteome</keyword>
<evidence type="ECO:0000313" key="3">
    <source>
        <dbReference type="Proteomes" id="UP000183809"/>
    </source>
</evidence>
<reference evidence="2 3" key="1">
    <citation type="submission" date="2016-10" db="EMBL/GenBank/DDBJ databases">
        <title>Proteomics and genomics reveal pathogen-plant mechanisms compatible with a hemibiotrophic lifestyle of Diplodia corticola.</title>
        <authorList>
            <person name="Fernandes I."/>
            <person name="De Jonge R."/>
            <person name="Van De Peer Y."/>
            <person name="Devreese B."/>
            <person name="Alves A."/>
            <person name="Esteves A.C."/>
        </authorList>
    </citation>
    <scope>NUCLEOTIDE SEQUENCE [LARGE SCALE GENOMIC DNA]</scope>
    <source>
        <strain evidence="2 3">CBS 112549</strain>
    </source>
</reference>
<name>A0A1J9SCY2_9PEZI</name>
<dbReference type="GeneID" id="31018869"/>
<comment type="caution">
    <text evidence="2">The sequence shown here is derived from an EMBL/GenBank/DDBJ whole genome shotgun (WGS) entry which is preliminary data.</text>
</comment>
<dbReference type="Proteomes" id="UP000183809">
    <property type="component" value="Unassembled WGS sequence"/>
</dbReference>
<proteinExistence type="predicted"/>
<accession>A0A1J9SCY2</accession>
<protein>
    <submittedName>
        <fullName evidence="2">Uncharacterized protein</fullName>
    </submittedName>
</protein>
<organism evidence="2 3">
    <name type="scientific">Diplodia corticola</name>
    <dbReference type="NCBI Taxonomy" id="236234"/>
    <lineage>
        <taxon>Eukaryota</taxon>
        <taxon>Fungi</taxon>
        <taxon>Dikarya</taxon>
        <taxon>Ascomycota</taxon>
        <taxon>Pezizomycotina</taxon>
        <taxon>Dothideomycetes</taxon>
        <taxon>Dothideomycetes incertae sedis</taxon>
        <taxon>Botryosphaeriales</taxon>
        <taxon>Botryosphaeriaceae</taxon>
        <taxon>Diplodia</taxon>
    </lineage>
</organism>
<dbReference type="EMBL" id="MNUE01000007">
    <property type="protein sequence ID" value="OJD37429.1"/>
    <property type="molecule type" value="Genomic_DNA"/>
</dbReference>